<dbReference type="FunFam" id="3.30.70.270:FF:000001">
    <property type="entry name" value="Diguanylate cyclase domain protein"/>
    <property type="match status" value="1"/>
</dbReference>
<dbReference type="PROSITE" id="PS50887">
    <property type="entry name" value="GGDEF"/>
    <property type="match status" value="1"/>
</dbReference>
<dbReference type="RefSeq" id="WP_070977630.1">
    <property type="nucleotide sequence ID" value="NZ_CP043420.1"/>
</dbReference>
<dbReference type="EC" id="2.7.7.65" evidence="2"/>
<dbReference type="CDD" id="cd01949">
    <property type="entry name" value="GGDEF"/>
    <property type="match status" value="1"/>
</dbReference>
<dbReference type="InterPro" id="IPR043128">
    <property type="entry name" value="Rev_trsase/Diguanyl_cyclase"/>
</dbReference>
<dbReference type="KEGG" id="kuy:FY550_09150"/>
<dbReference type="InterPro" id="IPR029787">
    <property type="entry name" value="Nucleotide_cyclase"/>
</dbReference>
<dbReference type="GO" id="GO:0043709">
    <property type="term" value="P:cell adhesion involved in single-species biofilm formation"/>
    <property type="evidence" value="ECO:0007669"/>
    <property type="project" value="TreeGrafter"/>
</dbReference>
<evidence type="ECO:0000313" key="4">
    <source>
        <dbReference type="EMBL" id="QEL11288.1"/>
    </source>
</evidence>
<dbReference type="STRING" id="657387.BH688_05400"/>
<comment type="catalytic activity">
    <reaction evidence="3">
        <text>2 GTP = 3',3'-c-di-GMP + 2 diphosphate</text>
        <dbReference type="Rhea" id="RHEA:24898"/>
        <dbReference type="ChEBI" id="CHEBI:33019"/>
        <dbReference type="ChEBI" id="CHEBI:37565"/>
        <dbReference type="ChEBI" id="CHEBI:58805"/>
        <dbReference type="EC" id="2.7.7.65"/>
    </reaction>
</comment>
<dbReference type="GO" id="GO:0052621">
    <property type="term" value="F:diguanylate cyclase activity"/>
    <property type="evidence" value="ECO:0007669"/>
    <property type="project" value="UniProtKB-EC"/>
</dbReference>
<dbReference type="PANTHER" id="PTHR45138">
    <property type="entry name" value="REGULATORY COMPONENTS OF SENSORY TRANSDUCTION SYSTEM"/>
    <property type="match status" value="1"/>
</dbReference>
<evidence type="ECO:0000256" key="2">
    <source>
        <dbReference type="ARBA" id="ARBA00012528"/>
    </source>
</evidence>
<accession>A0A1S1NYZ7</accession>
<dbReference type="InterPro" id="IPR000160">
    <property type="entry name" value="GGDEF_dom"/>
</dbReference>
<protein>
    <recommendedName>
        <fullName evidence="2">diguanylate cyclase</fullName>
        <ecNumber evidence="2">2.7.7.65</ecNumber>
    </recommendedName>
</protein>
<organism evidence="4 5">
    <name type="scientific">Kushneria phosphatilytica</name>
    <dbReference type="NCBI Taxonomy" id="657387"/>
    <lineage>
        <taxon>Bacteria</taxon>
        <taxon>Pseudomonadati</taxon>
        <taxon>Pseudomonadota</taxon>
        <taxon>Gammaproteobacteria</taxon>
        <taxon>Oceanospirillales</taxon>
        <taxon>Halomonadaceae</taxon>
        <taxon>Kushneria</taxon>
    </lineage>
</organism>
<proteinExistence type="predicted"/>
<dbReference type="OrthoDB" id="9812260at2"/>
<dbReference type="InterPro" id="IPR007892">
    <property type="entry name" value="CHASE4"/>
</dbReference>
<dbReference type="EMBL" id="CP043420">
    <property type="protein sequence ID" value="QEL11288.1"/>
    <property type="molecule type" value="Genomic_DNA"/>
</dbReference>
<reference evidence="4 5" key="1">
    <citation type="submission" date="2019-08" db="EMBL/GenBank/DDBJ databases">
        <title>Complete genome sequence of Kushneria sp. YCWA18, a halophilic phosphate-solubilizing bacterium isolated from Daqiao saltern in China.</title>
        <authorList>
            <person name="Du G.-X."/>
            <person name="Qu L.-Y."/>
        </authorList>
    </citation>
    <scope>NUCLEOTIDE SEQUENCE [LARGE SCALE GENOMIC DNA]</scope>
    <source>
        <strain evidence="4 5">YCWA18</strain>
    </source>
</reference>
<dbReference type="GO" id="GO:0005886">
    <property type="term" value="C:plasma membrane"/>
    <property type="evidence" value="ECO:0007669"/>
    <property type="project" value="TreeGrafter"/>
</dbReference>
<dbReference type="GO" id="GO:1902201">
    <property type="term" value="P:negative regulation of bacterial-type flagellum-dependent cell motility"/>
    <property type="evidence" value="ECO:0007669"/>
    <property type="project" value="TreeGrafter"/>
</dbReference>
<evidence type="ECO:0000313" key="5">
    <source>
        <dbReference type="Proteomes" id="UP000322553"/>
    </source>
</evidence>
<dbReference type="AlphaFoldDB" id="A0A1S1NYZ7"/>
<name>A0A1S1NYZ7_9GAMM</name>
<sequence>MHSLRTRFLISIGLVTCLALLVLILIARWLVYPNLIERENEYAEQELTRVRSAIQSDLDNLGGITRDWANWDASYDFVLGRRPDYAAENFSQDMFEDTRQLMMVYLDLQGKPIWVAGYDPVTASYSSCRTPTGECAWTAKVVRVIRAHVRQQHTDLAQWLLSTPSPMMAATSSILPTDPDAAPTVGWLTIVSRLNDDWLKSIRQQTGVNIALDAVVQPSFVQLPQLIRLDRDRLMINHPLPADPAGTMLDLQAVLPRRDFAANWRTFHFATSWTAVLLIMVITVVLALLERMVIIPTRKLARFTRERRQQPSPESRLPASLLARRDEIGSLAREFQCLLLHQQAQTESLEQLSRRDHLTGLYNCRYLDQYLASEQPSSGPNRTPLGLIVIDIDFFKAYNDYYGHPEGDRCLRQVAHAMEACLAEGEIIARSGGEEFTVVMPNSSENSVMARAEQLRLAVARLELRHERSAIAGTVTISLGFAVQDPESPCLPGELVREADKTLYQAKLAGRNRVHYRDEFRILDTHS</sequence>
<dbReference type="SUPFAM" id="SSF55073">
    <property type="entry name" value="Nucleotide cyclase"/>
    <property type="match status" value="1"/>
</dbReference>
<evidence type="ECO:0000256" key="3">
    <source>
        <dbReference type="ARBA" id="ARBA00034247"/>
    </source>
</evidence>
<dbReference type="SMART" id="SM00267">
    <property type="entry name" value="GGDEF"/>
    <property type="match status" value="1"/>
</dbReference>
<dbReference type="PANTHER" id="PTHR45138:SF9">
    <property type="entry name" value="DIGUANYLATE CYCLASE DGCM-RELATED"/>
    <property type="match status" value="1"/>
</dbReference>
<evidence type="ECO:0000256" key="1">
    <source>
        <dbReference type="ARBA" id="ARBA00001946"/>
    </source>
</evidence>
<dbReference type="Pfam" id="PF05228">
    <property type="entry name" value="CHASE4"/>
    <property type="match status" value="1"/>
</dbReference>
<dbReference type="Proteomes" id="UP000322553">
    <property type="component" value="Chromosome"/>
</dbReference>
<gene>
    <name evidence="4" type="ORF">FY550_09150</name>
</gene>
<dbReference type="InterPro" id="IPR050469">
    <property type="entry name" value="Diguanylate_Cyclase"/>
</dbReference>
<keyword evidence="5" id="KW-1185">Reference proteome</keyword>
<dbReference type="Gene3D" id="3.30.70.270">
    <property type="match status" value="1"/>
</dbReference>
<dbReference type="NCBIfam" id="TIGR00254">
    <property type="entry name" value="GGDEF"/>
    <property type="match status" value="1"/>
</dbReference>
<dbReference type="Pfam" id="PF00990">
    <property type="entry name" value="GGDEF"/>
    <property type="match status" value="1"/>
</dbReference>
<comment type="cofactor">
    <cofactor evidence="1">
        <name>Mg(2+)</name>
        <dbReference type="ChEBI" id="CHEBI:18420"/>
    </cofactor>
</comment>